<protein>
    <submittedName>
        <fullName evidence="5">Putative cytochrome p450</fullName>
    </submittedName>
</protein>
<dbReference type="OrthoDB" id="1470350at2759"/>
<dbReference type="GO" id="GO:0005506">
    <property type="term" value="F:iron ion binding"/>
    <property type="evidence" value="ECO:0007669"/>
    <property type="project" value="InterPro"/>
</dbReference>
<dbReference type="SUPFAM" id="SSF48264">
    <property type="entry name" value="Cytochrome P450"/>
    <property type="match status" value="1"/>
</dbReference>
<dbReference type="AlphaFoldDB" id="A0A0G2FET8"/>
<comment type="similarity">
    <text evidence="1">Belongs to the cytochrome P450 family.</text>
</comment>
<accession>A0A0G2FET8</accession>
<evidence type="ECO:0000256" key="1">
    <source>
        <dbReference type="ARBA" id="ARBA00010617"/>
    </source>
</evidence>
<dbReference type="PANTHER" id="PTHR46300:SF4">
    <property type="entry name" value="CYTOCHROME P450 98A3"/>
    <property type="match status" value="1"/>
</dbReference>
<evidence type="ECO:0000313" key="6">
    <source>
        <dbReference type="Proteomes" id="UP000034680"/>
    </source>
</evidence>
<dbReference type="Proteomes" id="UP000034680">
    <property type="component" value="Unassembled WGS sequence"/>
</dbReference>
<dbReference type="EMBL" id="LCUC01000292">
    <property type="protein sequence ID" value="KKY32661.1"/>
    <property type="molecule type" value="Genomic_DNA"/>
</dbReference>
<dbReference type="STRING" id="1214573.A0A0G2FET8"/>
<name>A0A0G2FET8_9PEZI</name>
<dbReference type="Pfam" id="PF00067">
    <property type="entry name" value="p450"/>
    <property type="match status" value="1"/>
</dbReference>
<keyword evidence="2" id="KW-0479">Metal-binding</keyword>
<dbReference type="PANTHER" id="PTHR46300">
    <property type="entry name" value="P450, PUTATIVE (EUROFUNG)-RELATED-RELATED"/>
    <property type="match status" value="1"/>
</dbReference>
<dbReference type="InterPro" id="IPR002401">
    <property type="entry name" value="Cyt_P450_E_grp-I"/>
</dbReference>
<dbReference type="InterPro" id="IPR001128">
    <property type="entry name" value="Cyt_P450"/>
</dbReference>
<dbReference type="InterPro" id="IPR036396">
    <property type="entry name" value="Cyt_P450_sf"/>
</dbReference>
<gene>
    <name evidence="5" type="ORF">UCDDA912_g07367</name>
</gene>
<dbReference type="PRINTS" id="PR00463">
    <property type="entry name" value="EP450I"/>
</dbReference>
<keyword evidence="4" id="KW-0408">Iron</keyword>
<evidence type="ECO:0000256" key="3">
    <source>
        <dbReference type="ARBA" id="ARBA00023002"/>
    </source>
</evidence>
<evidence type="ECO:0000313" key="5">
    <source>
        <dbReference type="EMBL" id="KKY32661.1"/>
    </source>
</evidence>
<dbReference type="InterPro" id="IPR050364">
    <property type="entry name" value="Cytochrome_P450_fung"/>
</dbReference>
<proteinExistence type="inferred from homology"/>
<dbReference type="GO" id="GO:0020037">
    <property type="term" value="F:heme binding"/>
    <property type="evidence" value="ECO:0007669"/>
    <property type="project" value="InterPro"/>
</dbReference>
<keyword evidence="3" id="KW-0560">Oxidoreductase</keyword>
<dbReference type="GO" id="GO:0004497">
    <property type="term" value="F:monooxygenase activity"/>
    <property type="evidence" value="ECO:0007669"/>
    <property type="project" value="InterPro"/>
</dbReference>
<organism evidence="5 6">
    <name type="scientific">Diaporthe ampelina</name>
    <dbReference type="NCBI Taxonomy" id="1214573"/>
    <lineage>
        <taxon>Eukaryota</taxon>
        <taxon>Fungi</taxon>
        <taxon>Dikarya</taxon>
        <taxon>Ascomycota</taxon>
        <taxon>Pezizomycotina</taxon>
        <taxon>Sordariomycetes</taxon>
        <taxon>Sordariomycetidae</taxon>
        <taxon>Diaporthales</taxon>
        <taxon>Diaporthaceae</taxon>
        <taxon>Diaporthe</taxon>
    </lineage>
</organism>
<evidence type="ECO:0000256" key="4">
    <source>
        <dbReference type="ARBA" id="ARBA00023004"/>
    </source>
</evidence>
<dbReference type="Gene3D" id="1.10.630.10">
    <property type="entry name" value="Cytochrome P450"/>
    <property type="match status" value="1"/>
</dbReference>
<sequence length="423" mass="47210">MLLMLHSGGLLQLPTRLLALSALALTCIVSYNYIRVLLLRRKLPPGPLPLPIIGNHFRIPYFQPWVKFEEWSRQYGNPMITIWLGNRPLIVLNDAWTASDLLEKRADIYSSRPRFVAMGELTGSATTNQATLVYGDQWRLHRKLTHSIVGSHVVRDHRSFQGDESKILTLELLTDPDDYVISIERYSVSVVSIIGWGRRIARKNDYVCQKGLETMAVVNYVIPGWLLVESLPWLADLPAWLYAFPTNVRTISSQLAKYFLALNKEAAANNHNSSFAKAVLEKQPALGLSDEEVSSLTTNLLGAGVDTTSGTLTSTVLALCLFPEVQAKAQAEIDSVLGETRSPTWEDLDAGRLPYTSALAREIMRWRSVTVLGGIPHAPICDDTYRGFLIPKGTQLTCNLWAMHRNPADFPDPDTSAVHPSYE</sequence>
<reference evidence="5 6" key="2">
    <citation type="submission" date="2015-05" db="EMBL/GenBank/DDBJ databases">
        <authorList>
            <person name="Morales-Cruz A."/>
            <person name="Amrine K.C."/>
            <person name="Cantu D."/>
        </authorList>
    </citation>
    <scope>NUCLEOTIDE SEQUENCE [LARGE SCALE GENOMIC DNA]</scope>
    <source>
        <strain evidence="5">DA912</strain>
    </source>
</reference>
<evidence type="ECO:0000256" key="2">
    <source>
        <dbReference type="ARBA" id="ARBA00022723"/>
    </source>
</evidence>
<comment type="caution">
    <text evidence="5">The sequence shown here is derived from an EMBL/GenBank/DDBJ whole genome shotgun (WGS) entry which is preliminary data.</text>
</comment>
<dbReference type="GO" id="GO:0016705">
    <property type="term" value="F:oxidoreductase activity, acting on paired donors, with incorporation or reduction of molecular oxygen"/>
    <property type="evidence" value="ECO:0007669"/>
    <property type="project" value="InterPro"/>
</dbReference>
<keyword evidence="6" id="KW-1185">Reference proteome</keyword>
<reference evidence="5 6" key="1">
    <citation type="submission" date="2015-05" db="EMBL/GenBank/DDBJ databases">
        <title>Distinctive expansion of gene families associated with plant cell wall degradation and secondary metabolism in the genomes of grapevine trunk pathogens.</title>
        <authorList>
            <person name="Lawrence D.P."/>
            <person name="Travadon R."/>
            <person name="Rolshausen P.E."/>
            <person name="Baumgartner K."/>
        </authorList>
    </citation>
    <scope>NUCLEOTIDE SEQUENCE [LARGE SCALE GENOMIC DNA]</scope>
    <source>
        <strain evidence="5">DA912</strain>
    </source>
</reference>